<keyword evidence="5" id="KW-1185">Reference proteome</keyword>
<evidence type="ECO:0000313" key="1">
    <source>
        <dbReference type="EMBL" id="CAF1301245.1"/>
    </source>
</evidence>
<proteinExistence type="predicted"/>
<comment type="caution">
    <text evidence="1">The sequence shown here is derived from an EMBL/GenBank/DDBJ whole genome shotgun (WGS) entry which is preliminary data.</text>
</comment>
<dbReference type="EMBL" id="CAJOBC010037544">
    <property type="protein sequence ID" value="CAF4125572.1"/>
    <property type="molecule type" value="Genomic_DNA"/>
</dbReference>
<protein>
    <submittedName>
        <fullName evidence="1">Uncharacterized protein</fullName>
    </submittedName>
</protein>
<dbReference type="AlphaFoldDB" id="A0A815DRB8"/>
<dbReference type="Proteomes" id="UP000677228">
    <property type="component" value="Unassembled WGS sequence"/>
</dbReference>
<dbReference type="Proteomes" id="UP000682733">
    <property type="component" value="Unassembled WGS sequence"/>
</dbReference>
<evidence type="ECO:0000313" key="4">
    <source>
        <dbReference type="EMBL" id="CAF4183255.1"/>
    </source>
</evidence>
<evidence type="ECO:0000313" key="3">
    <source>
        <dbReference type="EMBL" id="CAF4125572.1"/>
    </source>
</evidence>
<gene>
    <name evidence="1" type="ORF">GPM918_LOCUS28531</name>
    <name evidence="2" type="ORF">OVA965_LOCUS31818</name>
    <name evidence="3" type="ORF">SRO942_LOCUS29036</name>
    <name evidence="4" type="ORF">TMI583_LOCUS32659</name>
</gene>
<name>A0A815DRB8_9BILA</name>
<organism evidence="1 5">
    <name type="scientific">Didymodactylos carnosus</name>
    <dbReference type="NCBI Taxonomy" id="1234261"/>
    <lineage>
        <taxon>Eukaryota</taxon>
        <taxon>Metazoa</taxon>
        <taxon>Spiralia</taxon>
        <taxon>Gnathifera</taxon>
        <taxon>Rotifera</taxon>
        <taxon>Eurotatoria</taxon>
        <taxon>Bdelloidea</taxon>
        <taxon>Philodinida</taxon>
        <taxon>Philodinidae</taxon>
        <taxon>Didymodactylos</taxon>
    </lineage>
</organism>
<evidence type="ECO:0000313" key="2">
    <source>
        <dbReference type="EMBL" id="CAF1374372.1"/>
    </source>
</evidence>
<dbReference type="Proteomes" id="UP000663829">
    <property type="component" value="Unassembled WGS sequence"/>
</dbReference>
<reference evidence="1" key="1">
    <citation type="submission" date="2021-02" db="EMBL/GenBank/DDBJ databases">
        <authorList>
            <person name="Nowell W R."/>
        </authorList>
    </citation>
    <scope>NUCLEOTIDE SEQUENCE</scope>
</reference>
<dbReference type="EMBL" id="CAJOBA010045941">
    <property type="protein sequence ID" value="CAF4183255.1"/>
    <property type="molecule type" value="Genomic_DNA"/>
</dbReference>
<dbReference type="EMBL" id="CAJNOQ010012492">
    <property type="protein sequence ID" value="CAF1301245.1"/>
    <property type="molecule type" value="Genomic_DNA"/>
</dbReference>
<accession>A0A815DRB8</accession>
<evidence type="ECO:0000313" key="5">
    <source>
        <dbReference type="Proteomes" id="UP000663829"/>
    </source>
</evidence>
<dbReference type="EMBL" id="CAJNOK010024269">
    <property type="protein sequence ID" value="CAF1374372.1"/>
    <property type="molecule type" value="Genomic_DNA"/>
</dbReference>
<sequence>MPLRFQMCTQSYTYNCGDNNDVTNEKDEDPNTALYITDDYMLLPGGKQDHMTDINTFMIVINNANPFFNPSQDVYDRPHVYSQTFKRHIAVVMVLWLRTAQSTGGKVTRNNYTWPFYNVCYSTAVLKFLYNPPRTNYTPSQHLPSFARDEYCLIHGMKLIDDKDYYLRNRLRGVFNQVKTSFTPMKRVVLEINEKNKAFPVKVDNNSNIYHQITIGVAKYGADLTNYSLCYSDQNNKWIDIETDDDIRYGLDFLRDPTTIPLKLVPKHPVSATAPSNGQDPGVKTTTASYISNPLVVALKGKHDQNTTAADSVSTKRKTIRFEFVFMSSNIIDIFDKQKSDNDWFKGYVIPLDLHRKLGDDDYKRIEFMMVTYRPRFPIWRVAHLETVTKWLLEANKQNLTEPPSDEVLNQYALAHQLITIDTNLKSFVTRMLIEMRTCTFCGNLSDLQNRLKTYEIHVFPQLKNYINVEMQPTIDGSEGQIAVDDGNNGF</sequence>
<dbReference type="Proteomes" id="UP000681722">
    <property type="component" value="Unassembled WGS sequence"/>
</dbReference>